<dbReference type="AlphaFoldDB" id="A0A4Z1F3C2"/>
<protein>
    <submittedName>
        <fullName evidence="2">Uncharacterized protein</fullName>
    </submittedName>
</protein>
<feature type="region of interest" description="Disordered" evidence="1">
    <location>
        <begin position="61"/>
        <end position="80"/>
    </location>
</feature>
<name>A0A4Z1F3C2_9HELO</name>
<comment type="caution">
    <text evidence="2">The sequence shown here is derived from an EMBL/GenBank/DDBJ whole genome shotgun (WGS) entry which is preliminary data.</text>
</comment>
<reference evidence="2 3" key="1">
    <citation type="submission" date="2017-12" db="EMBL/GenBank/DDBJ databases">
        <title>Comparative genomics of Botrytis spp.</title>
        <authorList>
            <person name="Valero-Jimenez C.A."/>
            <person name="Tapia P."/>
            <person name="Veloso J."/>
            <person name="Silva-Moreno E."/>
            <person name="Staats M."/>
            <person name="Valdes J.H."/>
            <person name="Van Kan J.A.L."/>
        </authorList>
    </citation>
    <scope>NUCLEOTIDE SEQUENCE [LARGE SCALE GENOMIC DNA]</scope>
    <source>
        <strain evidence="2 3">Bt9001</strain>
    </source>
</reference>
<proteinExistence type="predicted"/>
<dbReference type="EMBL" id="PQXH01000033">
    <property type="protein sequence ID" value="TGO15971.1"/>
    <property type="molecule type" value="Genomic_DNA"/>
</dbReference>
<keyword evidence="3" id="KW-1185">Reference proteome</keyword>
<evidence type="ECO:0000256" key="1">
    <source>
        <dbReference type="SAM" id="MobiDB-lite"/>
    </source>
</evidence>
<dbReference type="Proteomes" id="UP000297777">
    <property type="component" value="Unassembled WGS sequence"/>
</dbReference>
<dbReference type="OrthoDB" id="3538388at2759"/>
<evidence type="ECO:0000313" key="2">
    <source>
        <dbReference type="EMBL" id="TGO15971.1"/>
    </source>
</evidence>
<sequence>MPSNVHNNREMCPTKYYDTMTKSEAINAIKTRTKSLERLMVHKNPIPPAESRRVGIEDENDEPQNAEYHSTDCPKSGNSQPELEMVALKHRQIISVVNKDLNNLFRYNLVARMKILRKHRQEFQVDIKTVEEYLFLLRKLQPANDKNWARKISIASEIMAESTVMRSNIEARIQEVEVFLSEVASEKVSLEKRREMMLNLGIRHGTYGDTLSLRDHDKFPQSRYSKLIDVKSLEKKVRGAKVVSKKSEL</sequence>
<accession>A0A4Z1F3C2</accession>
<gene>
    <name evidence="2" type="ORF">BTUL_0033g00080</name>
</gene>
<evidence type="ECO:0000313" key="3">
    <source>
        <dbReference type="Proteomes" id="UP000297777"/>
    </source>
</evidence>
<organism evidence="2 3">
    <name type="scientific">Botrytis tulipae</name>
    <dbReference type="NCBI Taxonomy" id="87230"/>
    <lineage>
        <taxon>Eukaryota</taxon>
        <taxon>Fungi</taxon>
        <taxon>Dikarya</taxon>
        <taxon>Ascomycota</taxon>
        <taxon>Pezizomycotina</taxon>
        <taxon>Leotiomycetes</taxon>
        <taxon>Helotiales</taxon>
        <taxon>Sclerotiniaceae</taxon>
        <taxon>Botrytis</taxon>
    </lineage>
</organism>